<dbReference type="KEGG" id="scor:J3U87_02585"/>
<evidence type="ECO:0000256" key="1">
    <source>
        <dbReference type="SAM" id="Phobius"/>
    </source>
</evidence>
<evidence type="ECO:0000313" key="2">
    <source>
        <dbReference type="EMBL" id="QTD51331.1"/>
    </source>
</evidence>
<dbReference type="RefSeq" id="WP_237381462.1">
    <property type="nucleotide sequence ID" value="NZ_CP071793.1"/>
</dbReference>
<sequence>MNHPEKPQMKYGLIAMLVILMVAAVVIIGKSFSEGQEFAETQWQSQADPAKTEQPILSEAGVFEGRDQRARFVDLTQRGTRTLADYYDRRAYPGAPPSIPHEVSSDMQTDFNACQACHAKGGFAPVFGTYAPVTPHAEYQNCRQCHVPQTDRPLFAETNWQAQDPPSLGRAALPGGPPPIPHQLQMRENCSACHAGPSAPAEIRTSHPERLYCRQCHVPATTETPFTR</sequence>
<keyword evidence="3" id="KW-1185">Reference proteome</keyword>
<dbReference type="AlphaFoldDB" id="A0A8A4TQV2"/>
<keyword evidence="1" id="KW-0472">Membrane</keyword>
<dbReference type="Pfam" id="PF03892">
    <property type="entry name" value="NapB"/>
    <property type="match status" value="1"/>
</dbReference>
<dbReference type="EMBL" id="CP071793">
    <property type="protein sequence ID" value="QTD51331.1"/>
    <property type="molecule type" value="Genomic_DNA"/>
</dbReference>
<gene>
    <name evidence="2" type="ORF">J3U87_02585</name>
</gene>
<evidence type="ECO:0000313" key="3">
    <source>
        <dbReference type="Proteomes" id="UP000663929"/>
    </source>
</evidence>
<keyword evidence="1" id="KW-0812">Transmembrane</keyword>
<reference evidence="2" key="1">
    <citation type="submission" date="2021-03" db="EMBL/GenBank/DDBJ databases">
        <title>Acanthopleuribacteraceae sp. M133.</title>
        <authorList>
            <person name="Wang G."/>
        </authorList>
    </citation>
    <scope>NUCLEOTIDE SEQUENCE</scope>
    <source>
        <strain evidence="2">M133</strain>
    </source>
</reference>
<dbReference type="Proteomes" id="UP000663929">
    <property type="component" value="Chromosome"/>
</dbReference>
<dbReference type="GO" id="GO:0009061">
    <property type="term" value="P:anaerobic respiration"/>
    <property type="evidence" value="ECO:0007669"/>
    <property type="project" value="InterPro"/>
</dbReference>
<name>A0A8A4TQV2_SULCO</name>
<dbReference type="SUPFAM" id="SSF48695">
    <property type="entry name" value="Multiheme cytochromes"/>
    <property type="match status" value="1"/>
</dbReference>
<accession>A0A8A4TQV2</accession>
<dbReference type="InterPro" id="IPR036280">
    <property type="entry name" value="Multihaem_cyt_sf"/>
</dbReference>
<proteinExistence type="predicted"/>
<dbReference type="Gene3D" id="3.90.10.10">
    <property type="entry name" value="Cytochrome C3"/>
    <property type="match status" value="1"/>
</dbReference>
<keyword evidence="1" id="KW-1133">Transmembrane helix</keyword>
<protein>
    <submittedName>
        <fullName evidence="2">Nitrate reductase cytochrome c-type subunit</fullName>
    </submittedName>
</protein>
<dbReference type="InterPro" id="IPR005591">
    <property type="entry name" value="NapB"/>
</dbReference>
<feature type="transmembrane region" description="Helical" evidence="1">
    <location>
        <begin position="12"/>
        <end position="32"/>
    </location>
</feature>
<organism evidence="2 3">
    <name type="scientific">Sulfidibacter corallicola</name>
    <dbReference type="NCBI Taxonomy" id="2818388"/>
    <lineage>
        <taxon>Bacteria</taxon>
        <taxon>Pseudomonadati</taxon>
        <taxon>Acidobacteriota</taxon>
        <taxon>Holophagae</taxon>
        <taxon>Acanthopleuribacterales</taxon>
        <taxon>Acanthopleuribacteraceae</taxon>
        <taxon>Sulfidibacter</taxon>
    </lineage>
</organism>